<feature type="compositionally biased region" description="Low complexity" evidence="1">
    <location>
        <begin position="145"/>
        <end position="155"/>
    </location>
</feature>
<dbReference type="AlphaFoldDB" id="A0A1M2VCD2"/>
<reference evidence="2 3" key="1">
    <citation type="submission" date="2016-10" db="EMBL/GenBank/DDBJ databases">
        <title>Genome sequence of the basidiomycete white-rot fungus Trametes pubescens.</title>
        <authorList>
            <person name="Makela M.R."/>
            <person name="Granchi Z."/>
            <person name="Peng M."/>
            <person name="De Vries R.P."/>
            <person name="Grigoriev I."/>
            <person name="Riley R."/>
            <person name="Hilden K."/>
        </authorList>
    </citation>
    <scope>NUCLEOTIDE SEQUENCE [LARGE SCALE GENOMIC DNA]</scope>
    <source>
        <strain evidence="2 3">FBCC735</strain>
    </source>
</reference>
<dbReference type="OMA" id="DVEMHID"/>
<gene>
    <name evidence="2" type="ORF">TRAPUB_3923</name>
</gene>
<evidence type="ECO:0000313" key="2">
    <source>
        <dbReference type="EMBL" id="OJT05259.1"/>
    </source>
</evidence>
<feature type="compositionally biased region" description="Acidic residues" evidence="1">
    <location>
        <begin position="51"/>
        <end position="60"/>
    </location>
</feature>
<name>A0A1M2VCD2_TRAPU</name>
<accession>A0A1M2VCD2</accession>
<proteinExistence type="predicted"/>
<feature type="compositionally biased region" description="Polar residues" evidence="1">
    <location>
        <begin position="111"/>
        <end position="125"/>
    </location>
</feature>
<feature type="compositionally biased region" description="Polar residues" evidence="1">
    <location>
        <begin position="84"/>
        <end position="102"/>
    </location>
</feature>
<organism evidence="2 3">
    <name type="scientific">Trametes pubescens</name>
    <name type="common">White-rot fungus</name>
    <dbReference type="NCBI Taxonomy" id="154538"/>
    <lineage>
        <taxon>Eukaryota</taxon>
        <taxon>Fungi</taxon>
        <taxon>Dikarya</taxon>
        <taxon>Basidiomycota</taxon>
        <taxon>Agaricomycotina</taxon>
        <taxon>Agaricomycetes</taxon>
        <taxon>Polyporales</taxon>
        <taxon>Polyporaceae</taxon>
        <taxon>Trametes</taxon>
    </lineage>
</organism>
<keyword evidence="3" id="KW-1185">Reference proteome</keyword>
<evidence type="ECO:0000313" key="3">
    <source>
        <dbReference type="Proteomes" id="UP000184267"/>
    </source>
</evidence>
<comment type="caution">
    <text evidence="2">The sequence shown here is derived from an EMBL/GenBank/DDBJ whole genome shotgun (WGS) entry which is preliminary data.</text>
</comment>
<feature type="compositionally biased region" description="Low complexity" evidence="1">
    <location>
        <begin position="201"/>
        <end position="237"/>
    </location>
</feature>
<dbReference type="Proteomes" id="UP000184267">
    <property type="component" value="Unassembled WGS sequence"/>
</dbReference>
<dbReference type="STRING" id="154538.A0A1M2VCD2"/>
<feature type="compositionally biased region" description="Gly residues" evidence="1">
    <location>
        <begin position="238"/>
        <end position="249"/>
    </location>
</feature>
<protein>
    <submittedName>
        <fullName evidence="2">Uncharacterized protein</fullName>
    </submittedName>
</protein>
<evidence type="ECO:0000256" key="1">
    <source>
        <dbReference type="SAM" id="MobiDB-lite"/>
    </source>
</evidence>
<feature type="compositionally biased region" description="Low complexity" evidence="1">
    <location>
        <begin position="169"/>
        <end position="191"/>
    </location>
</feature>
<dbReference type="EMBL" id="MNAD01001474">
    <property type="protein sequence ID" value="OJT05259.1"/>
    <property type="molecule type" value="Genomic_DNA"/>
</dbReference>
<sequence>MGGALFSLGHAPLVDDALDVYYASDIEQQVDVRELVLASGPTPGSAKDDGLDLSEIDDDSPFPRKSAKPCPAPTGGKAAGPSIRNVTNRAAPTGALTRTLQGPSRLGGPQTRASSRTTGIPNSTAVPVHLPVPGPAPTRTSVLRAAKAAAASNSATTPHPIRPAASLQSAGARPAPAPAALPRRPATSLAATKPLVRSATVSGPAKAAAGTAVAAPRTRTTAAGGRARSATFVASAGQGKGKGAIGAGGARADVDDDDPLAAKLEREAAQGLDEDFRFEL</sequence>
<feature type="region of interest" description="Disordered" evidence="1">
    <location>
        <begin position="39"/>
        <end position="256"/>
    </location>
</feature>